<feature type="transmembrane region" description="Helical" evidence="7">
    <location>
        <begin position="593"/>
        <end position="619"/>
    </location>
</feature>
<evidence type="ECO:0000313" key="11">
    <source>
        <dbReference type="Proteomes" id="UP000007264"/>
    </source>
</evidence>
<dbReference type="InterPro" id="IPR007603">
    <property type="entry name" value="Choline_transptr-like"/>
</dbReference>
<accession>I0Z0N4</accession>
<keyword evidence="6" id="KW-0325">Glycoprotein</keyword>
<feature type="non-terminal residue" evidence="10">
    <location>
        <position position="1"/>
    </location>
</feature>
<keyword evidence="11" id="KW-1185">Reference proteome</keyword>
<evidence type="ECO:0000256" key="9">
    <source>
        <dbReference type="SAM" id="SignalP"/>
    </source>
</evidence>
<comment type="caution">
    <text evidence="10">The sequence shown here is derived from an EMBL/GenBank/DDBJ whole genome shotgun (WGS) entry which is preliminary data.</text>
</comment>
<dbReference type="PANTHER" id="PTHR12385">
    <property type="entry name" value="CHOLINE TRANSPORTER-LIKE (SLC FAMILY 44)"/>
    <property type="match status" value="1"/>
</dbReference>
<keyword evidence="9" id="KW-0732">Signal</keyword>
<evidence type="ECO:0000256" key="3">
    <source>
        <dbReference type="ARBA" id="ARBA00022692"/>
    </source>
</evidence>
<dbReference type="Proteomes" id="UP000007264">
    <property type="component" value="Unassembled WGS sequence"/>
</dbReference>
<evidence type="ECO:0000256" key="1">
    <source>
        <dbReference type="ARBA" id="ARBA00004141"/>
    </source>
</evidence>
<dbReference type="RefSeq" id="XP_005648747.1">
    <property type="nucleotide sequence ID" value="XM_005648690.1"/>
</dbReference>
<feature type="signal peptide" evidence="9">
    <location>
        <begin position="1"/>
        <end position="17"/>
    </location>
</feature>
<dbReference type="GO" id="GO:0005886">
    <property type="term" value="C:plasma membrane"/>
    <property type="evidence" value="ECO:0007669"/>
    <property type="project" value="UniProtKB-SubCell"/>
</dbReference>
<feature type="transmembrane region" description="Helical" evidence="7">
    <location>
        <begin position="563"/>
        <end position="581"/>
    </location>
</feature>
<feature type="region of interest" description="Disordered" evidence="8">
    <location>
        <begin position="729"/>
        <end position="752"/>
    </location>
</feature>
<evidence type="ECO:0000256" key="2">
    <source>
        <dbReference type="ARBA" id="ARBA00007168"/>
    </source>
</evidence>
<sequence>LCYAVFWAGMVYIAVIAFKQGHPARLSYGIDSSGNTCGQKNAWNGGSGPDLTEYKNLYYLNPLELLDTNTFLGARSVCVKECLGTESACSISSLPCRSNVQYRCPYYRLAQDNLFGTLNVTEEWSTSYWGSISSTNITAGQCNILLQYLPDKFRADFFGNVSNPLCGEYLQLTSLYPGRGPCYPVLLETVDYFNRCLPKFSPELMAELVSASDTSQRILSSNSTSSVNKYFNTSSQRLQRYIADIQKGFVIIVVAGLVGGLILSLIWMILLRFSAGLMAWFVILAVNAAFAACTILAFTKAGMLGNFGAVGMYVRDQVPFSEDPSAQDRKIWQICAYVAVGLTGLLIIFTLVIIRRVAVACIKVASQAVATMPTLLFWPLVPFLALCCLVVYWVAVAAFLYSAGDIKPAQLTASTSGALSLAVLFDSPANSTAALPAPVLPYFPANITATECSERPDCYFTPSFSRPLQYMFIYHFFGLLWANQFIAGFGCMTIAGAIAQFYYAKGHADAMPSSPVWSSFKVTLIYHMGTVAIGSFILALLMFIRIVLEFIQRRTKYFARTKYTSWLKYIMGCISCFLWILEKIVKFINKNAYIMAAIHGNGFCTSATLAVKTIVTNVLRVAAVDTVGDALVFLGKLSVMAGCGVIALLMSTLTYYTDPVKYPNTFMSSPLLPVILSLLIGYIVASVFFNVYEMAIDTILLAFCEDCESHGGHPKHAPPLLLEAIGEMEASAPSKSSKITRRSSSGEAALEP</sequence>
<dbReference type="PANTHER" id="PTHR12385:SF14">
    <property type="entry name" value="CHOLINE TRANSPORTER-LIKE 2"/>
    <property type="match status" value="1"/>
</dbReference>
<feature type="transmembrane region" description="Helical" evidence="7">
    <location>
        <begin position="277"/>
        <end position="298"/>
    </location>
</feature>
<comment type="function">
    <text evidence="7">Choline transporter.</text>
</comment>
<keyword evidence="4 7" id="KW-1133">Transmembrane helix</keyword>
<feature type="transmembrane region" description="Helical" evidence="7">
    <location>
        <begin position="631"/>
        <end position="651"/>
    </location>
</feature>
<organism evidence="10 11">
    <name type="scientific">Coccomyxa subellipsoidea (strain C-169)</name>
    <name type="common">Green microalga</name>
    <dbReference type="NCBI Taxonomy" id="574566"/>
    <lineage>
        <taxon>Eukaryota</taxon>
        <taxon>Viridiplantae</taxon>
        <taxon>Chlorophyta</taxon>
        <taxon>core chlorophytes</taxon>
        <taxon>Trebouxiophyceae</taxon>
        <taxon>Trebouxiophyceae incertae sedis</taxon>
        <taxon>Coccomyxaceae</taxon>
        <taxon>Coccomyxa</taxon>
        <taxon>Coccomyxa subellipsoidea</taxon>
    </lineage>
</organism>
<reference evidence="10 11" key="1">
    <citation type="journal article" date="2012" name="Genome Biol.">
        <title>The genome of the polar eukaryotic microalga coccomyxa subellipsoidea reveals traits of cold adaptation.</title>
        <authorList>
            <person name="Blanc G."/>
            <person name="Agarkova I."/>
            <person name="Grimwood J."/>
            <person name="Kuo A."/>
            <person name="Brueggeman A."/>
            <person name="Dunigan D."/>
            <person name="Gurnon J."/>
            <person name="Ladunga I."/>
            <person name="Lindquist E."/>
            <person name="Lucas S."/>
            <person name="Pangilinan J."/>
            <person name="Proschold T."/>
            <person name="Salamov A."/>
            <person name="Schmutz J."/>
            <person name="Weeks D."/>
            <person name="Yamada T."/>
            <person name="Claverie J.M."/>
            <person name="Grigoriev I."/>
            <person name="Van Etten J."/>
            <person name="Lomsadze A."/>
            <person name="Borodovsky M."/>
        </authorList>
    </citation>
    <scope>NUCLEOTIDE SEQUENCE [LARGE SCALE GENOMIC DNA]</scope>
    <source>
        <strain evidence="10 11">C-169</strain>
    </source>
</reference>
<gene>
    <name evidence="10" type="ORF">COCSUDRAFT_14943</name>
</gene>
<feature type="transmembrane region" description="Helical" evidence="7">
    <location>
        <begin position="472"/>
        <end position="504"/>
    </location>
</feature>
<feature type="chain" id="PRO_5003637468" description="Choline transporter-like protein" evidence="9">
    <location>
        <begin position="18"/>
        <end position="752"/>
    </location>
</feature>
<dbReference type="eggNOG" id="KOG1362">
    <property type="taxonomic scope" value="Eukaryota"/>
</dbReference>
<dbReference type="GO" id="GO:0022857">
    <property type="term" value="F:transmembrane transporter activity"/>
    <property type="evidence" value="ECO:0007669"/>
    <property type="project" value="UniProtKB-UniRule"/>
</dbReference>
<feature type="transmembrane region" description="Helical" evidence="7">
    <location>
        <begin position="249"/>
        <end position="271"/>
    </location>
</feature>
<evidence type="ECO:0000256" key="5">
    <source>
        <dbReference type="ARBA" id="ARBA00023136"/>
    </source>
</evidence>
<evidence type="ECO:0000313" key="10">
    <source>
        <dbReference type="EMBL" id="EIE24203.1"/>
    </source>
</evidence>
<feature type="transmembrane region" description="Helical" evidence="7">
    <location>
        <begin position="524"/>
        <end position="551"/>
    </location>
</feature>
<dbReference type="EMBL" id="AGSI01000006">
    <property type="protein sequence ID" value="EIE24203.1"/>
    <property type="molecule type" value="Genomic_DNA"/>
</dbReference>
<feature type="transmembrane region" description="Helical" evidence="7">
    <location>
        <begin position="334"/>
        <end position="355"/>
    </location>
</feature>
<dbReference type="GeneID" id="17042201"/>
<dbReference type="KEGG" id="csl:COCSUDRAFT_14943"/>
<dbReference type="OrthoDB" id="420519at2759"/>
<evidence type="ECO:0000256" key="8">
    <source>
        <dbReference type="SAM" id="MobiDB-lite"/>
    </source>
</evidence>
<comment type="subcellular location">
    <subcellularLocation>
        <location evidence="7">Cell membrane</location>
        <topology evidence="7">Multi-pass membrane protein</topology>
    </subcellularLocation>
    <subcellularLocation>
        <location evidence="1">Membrane</location>
        <topology evidence="1">Multi-pass membrane protein</topology>
    </subcellularLocation>
</comment>
<feature type="transmembrane region" description="Helical" evidence="7">
    <location>
        <begin position="671"/>
        <end position="692"/>
    </location>
</feature>
<feature type="transmembrane region" description="Helical" evidence="7">
    <location>
        <begin position="375"/>
        <end position="401"/>
    </location>
</feature>
<keyword evidence="5 7" id="KW-0472">Membrane</keyword>
<evidence type="ECO:0000256" key="7">
    <source>
        <dbReference type="RuleBase" id="RU368066"/>
    </source>
</evidence>
<feature type="compositionally biased region" description="Low complexity" evidence="8">
    <location>
        <begin position="734"/>
        <end position="745"/>
    </location>
</feature>
<name>I0Z0N4_COCSC</name>
<comment type="similarity">
    <text evidence="2 7">Belongs to the CTL (choline transporter-like) family.</text>
</comment>
<keyword evidence="3 7" id="KW-0812">Transmembrane</keyword>
<evidence type="ECO:0000256" key="4">
    <source>
        <dbReference type="ARBA" id="ARBA00022989"/>
    </source>
</evidence>
<protein>
    <recommendedName>
        <fullName evidence="7">Choline transporter-like protein</fullName>
    </recommendedName>
</protein>
<dbReference type="AlphaFoldDB" id="I0Z0N4"/>
<evidence type="ECO:0000256" key="6">
    <source>
        <dbReference type="ARBA" id="ARBA00023180"/>
    </source>
</evidence>
<proteinExistence type="inferred from homology"/>
<dbReference type="Pfam" id="PF04515">
    <property type="entry name" value="Choline_transpo"/>
    <property type="match status" value="1"/>
</dbReference>